<proteinExistence type="predicted"/>
<dbReference type="AlphaFoldDB" id="A0A8X6JGI8"/>
<accession>A0A8X6JGI8</accession>
<reference evidence="1" key="1">
    <citation type="submission" date="2020-07" db="EMBL/GenBank/DDBJ databases">
        <title>Multicomponent nature underlies the extraordinary mechanical properties of spider dragline silk.</title>
        <authorList>
            <person name="Kono N."/>
            <person name="Nakamura H."/>
            <person name="Mori M."/>
            <person name="Yoshida Y."/>
            <person name="Ohtoshi R."/>
            <person name="Malay A.D."/>
            <person name="Moran D.A.P."/>
            <person name="Tomita M."/>
            <person name="Numata K."/>
            <person name="Arakawa K."/>
        </authorList>
    </citation>
    <scope>NUCLEOTIDE SEQUENCE</scope>
</reference>
<evidence type="ECO:0000313" key="2">
    <source>
        <dbReference type="Proteomes" id="UP000887116"/>
    </source>
</evidence>
<gene>
    <name evidence="1" type="ORF">TNCT_472811</name>
</gene>
<dbReference type="EMBL" id="BMAO01025864">
    <property type="protein sequence ID" value="GFR05601.1"/>
    <property type="molecule type" value="Genomic_DNA"/>
</dbReference>
<sequence length="66" mass="7357">MPPIEGVLEVANKNLLQRDRQSCFFRLQGSEIKISALVPDRGSTVAGTMLPHHFYQKLQENECSGA</sequence>
<name>A0A8X6JGI8_TRICU</name>
<dbReference type="Proteomes" id="UP000887116">
    <property type="component" value="Unassembled WGS sequence"/>
</dbReference>
<comment type="caution">
    <text evidence="1">The sequence shown here is derived from an EMBL/GenBank/DDBJ whole genome shotgun (WGS) entry which is preliminary data.</text>
</comment>
<organism evidence="1 2">
    <name type="scientific">Trichonephila clavata</name>
    <name type="common">Joro spider</name>
    <name type="synonym">Nephila clavata</name>
    <dbReference type="NCBI Taxonomy" id="2740835"/>
    <lineage>
        <taxon>Eukaryota</taxon>
        <taxon>Metazoa</taxon>
        <taxon>Ecdysozoa</taxon>
        <taxon>Arthropoda</taxon>
        <taxon>Chelicerata</taxon>
        <taxon>Arachnida</taxon>
        <taxon>Araneae</taxon>
        <taxon>Araneomorphae</taxon>
        <taxon>Entelegynae</taxon>
        <taxon>Araneoidea</taxon>
        <taxon>Nephilidae</taxon>
        <taxon>Trichonephila</taxon>
    </lineage>
</organism>
<evidence type="ECO:0000313" key="1">
    <source>
        <dbReference type="EMBL" id="GFR05601.1"/>
    </source>
</evidence>
<protein>
    <submittedName>
        <fullName evidence="1">Uncharacterized protein</fullName>
    </submittedName>
</protein>
<keyword evidence="2" id="KW-1185">Reference proteome</keyword>